<reference evidence="1" key="2">
    <citation type="submission" date="2022-06" db="UniProtKB">
        <authorList>
            <consortium name="EnsemblMetazoa"/>
        </authorList>
    </citation>
    <scope>IDENTIFICATION</scope>
    <source>
        <strain evidence="1">DF5081</strain>
    </source>
</reference>
<evidence type="ECO:0008006" key="3">
    <source>
        <dbReference type="Google" id="ProtNLM"/>
    </source>
</evidence>
<name>A0A8R1EEX7_CAEJA</name>
<proteinExistence type="predicted"/>
<dbReference type="Pfam" id="PF13637">
    <property type="entry name" value="Ank_4"/>
    <property type="match status" value="1"/>
</dbReference>
<evidence type="ECO:0000313" key="1">
    <source>
        <dbReference type="EnsemblMetazoa" id="CJA32349b.1"/>
    </source>
</evidence>
<protein>
    <recommendedName>
        <fullName evidence="3">ANK_REP_REGION domain-containing protein</fullName>
    </recommendedName>
</protein>
<organism evidence="1 2">
    <name type="scientific">Caenorhabditis japonica</name>
    <dbReference type="NCBI Taxonomy" id="281687"/>
    <lineage>
        <taxon>Eukaryota</taxon>
        <taxon>Metazoa</taxon>
        <taxon>Ecdysozoa</taxon>
        <taxon>Nematoda</taxon>
        <taxon>Chromadorea</taxon>
        <taxon>Rhabditida</taxon>
        <taxon>Rhabditina</taxon>
        <taxon>Rhabditomorpha</taxon>
        <taxon>Rhabditoidea</taxon>
        <taxon>Rhabditidae</taxon>
        <taxon>Peloderinae</taxon>
        <taxon>Caenorhabditis</taxon>
    </lineage>
</organism>
<accession>A0A8R1EEX7</accession>
<dbReference type="AlphaFoldDB" id="A0A8R1EEX7"/>
<dbReference type="Proteomes" id="UP000005237">
    <property type="component" value="Unassembled WGS sequence"/>
</dbReference>
<reference evidence="2" key="1">
    <citation type="submission" date="2010-08" db="EMBL/GenBank/DDBJ databases">
        <authorList>
            <consortium name="Caenorhabditis japonica Sequencing Consortium"/>
            <person name="Wilson R.K."/>
        </authorList>
    </citation>
    <scope>NUCLEOTIDE SEQUENCE [LARGE SCALE GENOMIC DNA]</scope>
    <source>
        <strain evidence="2">DF5081</strain>
    </source>
</reference>
<dbReference type="EnsemblMetazoa" id="CJA32349b.1">
    <property type="protein sequence ID" value="CJA32349b.1"/>
    <property type="gene ID" value="WBGene00208196"/>
</dbReference>
<evidence type="ECO:0000313" key="2">
    <source>
        <dbReference type="Proteomes" id="UP000005237"/>
    </source>
</evidence>
<keyword evidence="2" id="KW-1185">Reference proteome</keyword>
<dbReference type="InterPro" id="IPR002110">
    <property type="entry name" value="Ankyrin_rpt"/>
</dbReference>
<sequence length="193" mass="21612">MEIDTVGAPAYQLALDVNEVDGECRTAMYLAVAEGHLEVIQTMTESGIPAIFHVNFDKNNIRNVGSFCFSIYCCNFYRGVMMEEPVNSADNIGETAPKVFDYAKIVAEHLNVPFDYKNTFGRQNQCQLRKKTPSELFEQAQNGDNSDDSDDDDIINLHESVGEISLKTLTSVPMVRAFNLAEKRLEAKNTTKK</sequence>